<accession>A0A1J0VR74</accession>
<protein>
    <recommendedName>
        <fullName evidence="3">NIPSNAP domain-containing protein</fullName>
    </recommendedName>
</protein>
<proteinExistence type="predicted"/>
<keyword evidence="2" id="KW-1185">Reference proteome</keyword>
<dbReference type="Proteomes" id="UP000183810">
    <property type="component" value="Chromosome"/>
</dbReference>
<name>A0A1J0VR74_9NOCA</name>
<evidence type="ECO:0000313" key="2">
    <source>
        <dbReference type="Proteomes" id="UP000183810"/>
    </source>
</evidence>
<evidence type="ECO:0000313" key="1">
    <source>
        <dbReference type="EMBL" id="APE34532.1"/>
    </source>
</evidence>
<dbReference type="RefSeq" id="WP_071927711.1">
    <property type="nucleotide sequence ID" value="NZ_CP018082.1"/>
</dbReference>
<reference evidence="1" key="1">
    <citation type="submission" date="2016-11" db="EMBL/GenBank/DDBJ databases">
        <authorList>
            <person name="Jaros S."/>
            <person name="Januszkiewicz K."/>
            <person name="Wedrychowicz H."/>
        </authorList>
    </citation>
    <scope>NUCLEOTIDE SEQUENCE [LARGE SCALE GENOMIC DNA]</scope>
    <source>
        <strain evidence="1">Y48</strain>
    </source>
</reference>
<organism evidence="1 2">
    <name type="scientific">Nocardia mangyaensis</name>
    <dbReference type="NCBI Taxonomy" id="2213200"/>
    <lineage>
        <taxon>Bacteria</taxon>
        <taxon>Bacillati</taxon>
        <taxon>Actinomycetota</taxon>
        <taxon>Actinomycetes</taxon>
        <taxon>Mycobacteriales</taxon>
        <taxon>Nocardiaceae</taxon>
        <taxon>Nocardia</taxon>
    </lineage>
</organism>
<dbReference type="KEGG" id="nsl:BOX37_11830"/>
<evidence type="ECO:0008006" key="3">
    <source>
        <dbReference type="Google" id="ProtNLM"/>
    </source>
</evidence>
<dbReference type="OrthoDB" id="4638417at2"/>
<gene>
    <name evidence="1" type="ORF">BOX37_11830</name>
</gene>
<dbReference type="EMBL" id="CP018082">
    <property type="protein sequence ID" value="APE34532.1"/>
    <property type="molecule type" value="Genomic_DNA"/>
</dbReference>
<dbReference type="AlphaFoldDB" id="A0A1J0VR74"/>
<sequence length="115" mass="12806">MDATKVYVIDTVVTAPGRAREFVDSYLREYAPGARARGMTLERIVVSPPVWFPDESNTVIATWILDGAEGWWAMTWQGRPDPAVRQWWAEVAGLIVERTRSTAAAVADVDRLGDV</sequence>